<dbReference type="Proteomes" id="UP000019482">
    <property type="component" value="Unassembled WGS sequence"/>
</dbReference>
<dbReference type="AlphaFoldDB" id="W6N2E4"/>
<sequence length="157" mass="18351">MIVMNEDKIISGNNAIQPEYETYKPTVKKVKVKKNNRKKQTKHKIKVMRNIGIVFVIGVVLIARYSIIYNMQMQLNSTQNRVDKINKQNENLTVELVKYNNLGYIEDTAINKLHMIQPQKSSAVYADLNKTIIKEDPSKDKKKINSILDKVKQFKWR</sequence>
<dbReference type="OrthoDB" id="1930571at2"/>
<gene>
    <name evidence="3" type="ORF">CTDIVETGP_0025</name>
</gene>
<reference evidence="3 4" key="1">
    <citation type="journal article" date="2015" name="Genome Announc.">
        <title>Draft Genome Sequence of Clostridium tyrobutyricum Strain DIVETGP, Isolated from Cow's Milk for Grana Padano Production.</title>
        <authorList>
            <person name="Soggiu A."/>
            <person name="Piras C."/>
            <person name="Gaiarsa S."/>
            <person name="Sassera D."/>
            <person name="Roncada P."/>
            <person name="Bendixen E."/>
            <person name="Brasca M."/>
            <person name="Bonizzi L."/>
        </authorList>
    </citation>
    <scope>NUCLEOTIDE SEQUENCE [LARGE SCALE GENOMIC DNA]</scope>
    <source>
        <strain evidence="3 4">DIVETGP</strain>
    </source>
</reference>
<evidence type="ECO:0000256" key="2">
    <source>
        <dbReference type="SAM" id="Phobius"/>
    </source>
</evidence>
<proteinExistence type="predicted"/>
<keyword evidence="2" id="KW-1133">Transmembrane helix</keyword>
<comment type="caution">
    <text evidence="3">The sequence shown here is derived from an EMBL/GenBank/DDBJ whole genome shotgun (WGS) entry which is preliminary data.</text>
</comment>
<keyword evidence="1" id="KW-0175">Coiled coil</keyword>
<organism evidence="3 4">
    <name type="scientific">Clostridium tyrobutyricum DIVETGP</name>
    <dbReference type="NCBI Taxonomy" id="1408889"/>
    <lineage>
        <taxon>Bacteria</taxon>
        <taxon>Bacillati</taxon>
        <taxon>Bacillota</taxon>
        <taxon>Clostridia</taxon>
        <taxon>Eubacteriales</taxon>
        <taxon>Clostridiaceae</taxon>
        <taxon>Clostridium</taxon>
    </lineage>
</organism>
<evidence type="ECO:0008006" key="5">
    <source>
        <dbReference type="Google" id="ProtNLM"/>
    </source>
</evidence>
<protein>
    <recommendedName>
        <fullName evidence="5">Cell division protein FtsL</fullName>
    </recommendedName>
</protein>
<keyword evidence="2" id="KW-0812">Transmembrane</keyword>
<dbReference type="EMBL" id="CBXI010000003">
    <property type="protein sequence ID" value="CDL89955.1"/>
    <property type="molecule type" value="Genomic_DNA"/>
</dbReference>
<feature type="coiled-coil region" evidence="1">
    <location>
        <begin position="75"/>
        <end position="102"/>
    </location>
</feature>
<feature type="transmembrane region" description="Helical" evidence="2">
    <location>
        <begin position="47"/>
        <end position="67"/>
    </location>
</feature>
<keyword evidence="4" id="KW-1185">Reference proteome</keyword>
<name>W6N2E4_CLOTY</name>
<evidence type="ECO:0000313" key="4">
    <source>
        <dbReference type="Proteomes" id="UP000019482"/>
    </source>
</evidence>
<evidence type="ECO:0000256" key="1">
    <source>
        <dbReference type="SAM" id="Coils"/>
    </source>
</evidence>
<keyword evidence="2" id="KW-0472">Membrane</keyword>
<accession>W6N2E4</accession>
<evidence type="ECO:0000313" key="3">
    <source>
        <dbReference type="EMBL" id="CDL89955.1"/>
    </source>
</evidence>